<dbReference type="Proteomes" id="UP000321570">
    <property type="component" value="Unassembled WGS sequence"/>
</dbReference>
<accession>A0A564ZCX6</accession>
<proteinExistence type="predicted"/>
<name>A0A564ZCX6_HYMDI</name>
<evidence type="ECO:0000256" key="1">
    <source>
        <dbReference type="PROSITE-ProRule" id="PRU00047"/>
    </source>
</evidence>
<feature type="domain" description="CCHC-type" evidence="2">
    <location>
        <begin position="23"/>
        <end position="38"/>
    </location>
</feature>
<keyword evidence="1" id="KW-0862">Zinc</keyword>
<reference evidence="3 4" key="1">
    <citation type="submission" date="2019-07" db="EMBL/GenBank/DDBJ databases">
        <authorList>
            <person name="Jastrzebski P J."/>
            <person name="Paukszto L."/>
            <person name="Jastrzebski P J."/>
        </authorList>
    </citation>
    <scope>NUCLEOTIDE SEQUENCE [LARGE SCALE GENOMIC DNA]</scope>
    <source>
        <strain evidence="3 4">WMS-il1</strain>
    </source>
</reference>
<dbReference type="InterPro" id="IPR001878">
    <property type="entry name" value="Znf_CCHC"/>
</dbReference>
<keyword evidence="1" id="KW-0863">Zinc-finger</keyword>
<gene>
    <name evidence="3" type="ORF">WMSIL1_LOCUS14771</name>
</gene>
<sequence length="66" mass="7468">MQEDISNTKMRYCRVCPYPTHSCNVCGKKGHRVENCQSDTKGQKKKKTNTGKASTGFDSQFCQFNS</sequence>
<evidence type="ECO:0000259" key="2">
    <source>
        <dbReference type="PROSITE" id="PS50158"/>
    </source>
</evidence>
<dbReference type="PROSITE" id="PS50158">
    <property type="entry name" value="ZF_CCHC"/>
    <property type="match status" value="1"/>
</dbReference>
<dbReference type="GO" id="GO:0008270">
    <property type="term" value="F:zinc ion binding"/>
    <property type="evidence" value="ECO:0007669"/>
    <property type="project" value="UniProtKB-KW"/>
</dbReference>
<organism evidence="3 4">
    <name type="scientific">Hymenolepis diminuta</name>
    <name type="common">Rat tapeworm</name>
    <dbReference type="NCBI Taxonomy" id="6216"/>
    <lineage>
        <taxon>Eukaryota</taxon>
        <taxon>Metazoa</taxon>
        <taxon>Spiralia</taxon>
        <taxon>Lophotrochozoa</taxon>
        <taxon>Platyhelminthes</taxon>
        <taxon>Cestoda</taxon>
        <taxon>Eucestoda</taxon>
        <taxon>Cyclophyllidea</taxon>
        <taxon>Hymenolepididae</taxon>
        <taxon>Hymenolepis</taxon>
    </lineage>
</organism>
<protein>
    <recommendedName>
        <fullName evidence="2">CCHC-type domain-containing protein</fullName>
    </recommendedName>
</protein>
<dbReference type="AlphaFoldDB" id="A0A564ZCX6"/>
<keyword evidence="1" id="KW-0479">Metal-binding</keyword>
<evidence type="ECO:0000313" key="3">
    <source>
        <dbReference type="EMBL" id="VUZ57310.1"/>
    </source>
</evidence>
<dbReference type="GO" id="GO:0003676">
    <property type="term" value="F:nucleic acid binding"/>
    <property type="evidence" value="ECO:0007669"/>
    <property type="project" value="InterPro"/>
</dbReference>
<evidence type="ECO:0000313" key="4">
    <source>
        <dbReference type="Proteomes" id="UP000321570"/>
    </source>
</evidence>
<dbReference type="EMBL" id="CABIJS010000715">
    <property type="protein sequence ID" value="VUZ57310.1"/>
    <property type="molecule type" value="Genomic_DNA"/>
</dbReference>
<keyword evidence="4" id="KW-1185">Reference proteome</keyword>